<name>A0A5B8MRQ3_9CHLO</name>
<organism evidence="2 3">
    <name type="scientific">Chloropicon primus</name>
    <dbReference type="NCBI Taxonomy" id="1764295"/>
    <lineage>
        <taxon>Eukaryota</taxon>
        <taxon>Viridiplantae</taxon>
        <taxon>Chlorophyta</taxon>
        <taxon>Chloropicophyceae</taxon>
        <taxon>Chloropicales</taxon>
        <taxon>Chloropicaceae</taxon>
        <taxon>Chloropicon</taxon>
    </lineage>
</organism>
<proteinExistence type="predicted"/>
<evidence type="ECO:0000256" key="1">
    <source>
        <dbReference type="SAM" id="MobiDB-lite"/>
    </source>
</evidence>
<dbReference type="Proteomes" id="UP000316726">
    <property type="component" value="Chromosome 6"/>
</dbReference>
<feature type="region of interest" description="Disordered" evidence="1">
    <location>
        <begin position="25"/>
        <end position="45"/>
    </location>
</feature>
<evidence type="ECO:0000313" key="3">
    <source>
        <dbReference type="Proteomes" id="UP000316726"/>
    </source>
</evidence>
<dbReference type="AlphaFoldDB" id="A0A5B8MRQ3"/>
<evidence type="ECO:0000313" key="2">
    <source>
        <dbReference type="EMBL" id="QDZ21952.1"/>
    </source>
</evidence>
<keyword evidence="3" id="KW-1185">Reference proteome</keyword>
<protein>
    <submittedName>
        <fullName evidence="2">Uncharacterized protein</fullName>
    </submittedName>
</protein>
<gene>
    <name evidence="2" type="ORF">A3770_06p44700</name>
</gene>
<dbReference type="EMBL" id="CP031039">
    <property type="protein sequence ID" value="QDZ21952.1"/>
    <property type="molecule type" value="Genomic_DNA"/>
</dbReference>
<accession>A0A5B8MRQ3</accession>
<sequence>MNVVTIDGTQEVEVKRENEDFYKSRKKKVEEAAAASTSDRAGPGIVKDAPSGISVDLTGFRPVNRLRDNIESMYAVEVLKGEGMGQTTLKQTHVYISVQPEVQADNNGTSTKARVVRSFTPGHGGQPHAIKNTRAIFDDIEQTLEFVDHTNKETFDRSLEREEYLDSKGTDVERRRIVGESTLKQMEFFAERCKHLGLQRTPAQIMARMILSEGIQF</sequence>
<reference evidence="2 3" key="1">
    <citation type="submission" date="2018-07" db="EMBL/GenBank/DDBJ databases">
        <title>The complete nuclear genome of the prasinophyte Chloropicon primus (CCMP1205).</title>
        <authorList>
            <person name="Pombert J.-F."/>
            <person name="Otis C."/>
            <person name="Turmel M."/>
            <person name="Lemieux C."/>
        </authorList>
    </citation>
    <scope>NUCLEOTIDE SEQUENCE [LARGE SCALE GENOMIC DNA]</scope>
    <source>
        <strain evidence="2 3">CCMP1205</strain>
    </source>
</reference>